<feature type="transmembrane region" description="Helical" evidence="1">
    <location>
        <begin position="26"/>
        <end position="43"/>
    </location>
</feature>
<comment type="caution">
    <text evidence="4">The sequence shown here is derived from an EMBL/GenBank/DDBJ whole genome shotgun (WGS) entry which is preliminary data.</text>
</comment>
<evidence type="ECO:0000313" key="5">
    <source>
        <dbReference type="Proteomes" id="UP001642484"/>
    </source>
</evidence>
<keyword evidence="1" id="KW-0812">Transmembrane</keyword>
<evidence type="ECO:0000259" key="2">
    <source>
        <dbReference type="Pfam" id="PF07885"/>
    </source>
</evidence>
<dbReference type="Gene3D" id="1.10.287.70">
    <property type="match status" value="1"/>
</dbReference>
<keyword evidence="1" id="KW-1133">Transmembrane helix</keyword>
<accession>A0ABP0LHZ5</accession>
<evidence type="ECO:0000256" key="1">
    <source>
        <dbReference type="SAM" id="Phobius"/>
    </source>
</evidence>
<dbReference type="Proteomes" id="UP001642484">
    <property type="component" value="Unassembled WGS sequence"/>
</dbReference>
<organism evidence="4 5">
    <name type="scientific">Durusdinium trenchii</name>
    <dbReference type="NCBI Taxonomy" id="1381693"/>
    <lineage>
        <taxon>Eukaryota</taxon>
        <taxon>Sar</taxon>
        <taxon>Alveolata</taxon>
        <taxon>Dinophyceae</taxon>
        <taxon>Suessiales</taxon>
        <taxon>Symbiodiniaceae</taxon>
        <taxon>Durusdinium</taxon>
    </lineage>
</organism>
<evidence type="ECO:0000313" key="3">
    <source>
        <dbReference type="EMBL" id="CAK9038711.1"/>
    </source>
</evidence>
<feature type="transmembrane region" description="Helical" evidence="1">
    <location>
        <begin position="55"/>
        <end position="74"/>
    </location>
</feature>
<feature type="domain" description="Potassium channel" evidence="2">
    <location>
        <begin position="23"/>
        <end position="66"/>
    </location>
</feature>
<dbReference type="EMBL" id="CAXAMN010012658">
    <property type="protein sequence ID" value="CAK9038711.1"/>
    <property type="molecule type" value="Genomic_DNA"/>
</dbReference>
<name>A0ABP0LHZ5_9DINO</name>
<evidence type="ECO:0000313" key="4">
    <source>
        <dbReference type="EMBL" id="CAK9038788.1"/>
    </source>
</evidence>
<keyword evidence="5" id="KW-1185">Reference proteome</keyword>
<protein>
    <recommendedName>
        <fullName evidence="2">Potassium channel domain-containing protein</fullName>
    </recommendedName>
</protein>
<reference evidence="4 5" key="1">
    <citation type="submission" date="2024-02" db="EMBL/GenBank/DDBJ databases">
        <authorList>
            <person name="Chen Y."/>
            <person name="Shah S."/>
            <person name="Dougan E. K."/>
            <person name="Thang M."/>
            <person name="Chan C."/>
        </authorList>
    </citation>
    <scope>NUCLEOTIDE SEQUENCE [LARGE SCALE GENOMIC DNA]</scope>
</reference>
<dbReference type="Pfam" id="PF07885">
    <property type="entry name" value="Ion_trans_2"/>
    <property type="match status" value="1"/>
</dbReference>
<sequence>MRIVDSSGGNLVFKGDGTLQSPEVQWLHSFYFVLTVFTTVGFGDMSAFTEAEIGYVCFTMLLGAIVNSATRLVGPRVL</sequence>
<dbReference type="InterPro" id="IPR013099">
    <property type="entry name" value="K_chnl_dom"/>
</dbReference>
<dbReference type="EMBL" id="CAXAMN010012670">
    <property type="protein sequence ID" value="CAK9038788.1"/>
    <property type="molecule type" value="Genomic_DNA"/>
</dbReference>
<proteinExistence type="predicted"/>
<dbReference type="SUPFAM" id="SSF81324">
    <property type="entry name" value="Voltage-gated potassium channels"/>
    <property type="match status" value="1"/>
</dbReference>
<gene>
    <name evidence="3" type="ORF">CCMP2556_LOCUS21132</name>
    <name evidence="4" type="ORF">CCMP2556_LOCUS21166</name>
</gene>
<keyword evidence="1" id="KW-0472">Membrane</keyword>